<feature type="domain" description="Chemoreceptor zinc-binding" evidence="1">
    <location>
        <begin position="39"/>
        <end position="101"/>
    </location>
</feature>
<name>A0A7U7GDS5_9GAMM</name>
<keyword evidence="3" id="KW-1185">Reference proteome</keyword>
<dbReference type="AlphaFoldDB" id="A0A7U7GDS5"/>
<evidence type="ECO:0000259" key="1">
    <source>
        <dbReference type="Pfam" id="PF13682"/>
    </source>
</evidence>
<dbReference type="InterPro" id="IPR025991">
    <property type="entry name" value="Chemoreceptor_zinc-bind_dom"/>
</dbReference>
<accession>A0A7U7GDS5</accession>
<evidence type="ECO:0000313" key="2">
    <source>
        <dbReference type="EMBL" id="CDH46289.1"/>
    </source>
</evidence>
<dbReference type="Pfam" id="PF13682">
    <property type="entry name" value="CZB"/>
    <property type="match status" value="1"/>
</dbReference>
<dbReference type="Gene3D" id="1.20.120.30">
    <property type="entry name" value="Aspartate receptor, ligand-binding domain"/>
    <property type="match status" value="1"/>
</dbReference>
<sequence>MPAADLPGWAAAWRPDPHWVNRSAVSRDEVPILFAGVEHRAWIMAFEAFLKGTREALPLDHHPCRFSAWLEAESLAGRNAPSALAVIAALHQQMHTLAEALLVLHAQGRNPEALARLGELHALRDRLLEHLAGLLEKS</sequence>
<proteinExistence type="predicted"/>
<evidence type="ECO:0000313" key="3">
    <source>
        <dbReference type="Proteomes" id="UP000019184"/>
    </source>
</evidence>
<protein>
    <recommendedName>
        <fullName evidence="1">Chemoreceptor zinc-binding domain-containing protein</fullName>
    </recommendedName>
</protein>
<organism evidence="2 3">
    <name type="scientific">Candidatus Contendobacter odensis Run_B_J11</name>
    <dbReference type="NCBI Taxonomy" id="1400861"/>
    <lineage>
        <taxon>Bacteria</taxon>
        <taxon>Pseudomonadati</taxon>
        <taxon>Pseudomonadota</taxon>
        <taxon>Gammaproteobacteria</taxon>
        <taxon>Candidatus Competibacteraceae</taxon>
        <taxon>Candidatus Contendibacter</taxon>
    </lineage>
</organism>
<reference evidence="2 3" key="1">
    <citation type="journal article" date="2014" name="ISME J.">
        <title>Candidatus Competibacter-lineage genomes retrieved from metagenomes reveal functional metabolic diversity.</title>
        <authorList>
            <person name="McIlroy S.J."/>
            <person name="Albertsen M."/>
            <person name="Andresen E.K."/>
            <person name="Saunders A.M."/>
            <person name="Kristiansen R."/>
            <person name="Stokholm-Bjerregaard M."/>
            <person name="Nielsen K.L."/>
            <person name="Nielsen P.H."/>
        </authorList>
    </citation>
    <scope>NUCLEOTIDE SEQUENCE [LARGE SCALE GENOMIC DNA]</scope>
    <source>
        <strain evidence="2 3">Run_B_J11</strain>
    </source>
</reference>
<gene>
    <name evidence="2" type="ORF">BN874_420002</name>
</gene>
<comment type="caution">
    <text evidence="2">The sequence shown here is derived from an EMBL/GenBank/DDBJ whole genome shotgun (WGS) entry which is preliminary data.</text>
</comment>
<dbReference type="EMBL" id="CBTK010000257">
    <property type="protein sequence ID" value="CDH46289.1"/>
    <property type="molecule type" value="Genomic_DNA"/>
</dbReference>
<dbReference type="Proteomes" id="UP000019184">
    <property type="component" value="Unassembled WGS sequence"/>
</dbReference>